<keyword evidence="2" id="KW-1185">Reference proteome</keyword>
<reference evidence="1 2" key="1">
    <citation type="submission" date="2024-02" db="EMBL/GenBank/DDBJ databases">
        <authorList>
            <person name="Vignale AGUSTIN F."/>
            <person name="Sosa J E."/>
            <person name="Modenutti C."/>
        </authorList>
    </citation>
    <scope>NUCLEOTIDE SEQUENCE [LARGE SCALE GENOMIC DNA]</scope>
</reference>
<evidence type="ECO:0008006" key="3">
    <source>
        <dbReference type="Google" id="ProtNLM"/>
    </source>
</evidence>
<evidence type="ECO:0000313" key="2">
    <source>
        <dbReference type="Proteomes" id="UP001642360"/>
    </source>
</evidence>
<dbReference type="Proteomes" id="UP001642360">
    <property type="component" value="Unassembled WGS sequence"/>
</dbReference>
<gene>
    <name evidence="1" type="ORF">ILEXP_LOCUS23197</name>
</gene>
<sequence length="360" mass="41090">MRALLDGLSLIYDYGMEVYDWEIETDSQSMFCRIQHVYREGNSVADALANQGVMDQSTRLYLNQGELPISIRLLLQHDQREIKAIRKSIWDLTLFHSALLLRLELCKDGLGLWNFWINHRRLLLFCGYEEEIFYSVVVGICTFYSVALAGLSCFSEDLLESAFSLYLMQAQFYYWLSFFFPAQRLPQLNGSGRHPKKESEDGPNITFRVDDSKKGDNFVVSRNEAKSEEGSLSEEGHNIAFRAIVEAQKNCVKVNNRSASESNSNALCLRDLEEENQAVLAIKTSKKKSASKKRKVQSDPEALIVETQGSLQQMGNLNSDEMTLNGYYESQQNVQGLGLLDFRPQGFSYRMQEDSNLRPS</sequence>
<accession>A0ABC8SJT6</accession>
<comment type="caution">
    <text evidence="1">The sequence shown here is derived from an EMBL/GenBank/DDBJ whole genome shotgun (WGS) entry which is preliminary data.</text>
</comment>
<dbReference type="EMBL" id="CAUOFW020002591">
    <property type="protein sequence ID" value="CAK9154842.1"/>
    <property type="molecule type" value="Genomic_DNA"/>
</dbReference>
<name>A0ABC8SJT6_9AQUA</name>
<organism evidence="1 2">
    <name type="scientific">Ilex paraguariensis</name>
    <name type="common">yerba mate</name>
    <dbReference type="NCBI Taxonomy" id="185542"/>
    <lineage>
        <taxon>Eukaryota</taxon>
        <taxon>Viridiplantae</taxon>
        <taxon>Streptophyta</taxon>
        <taxon>Embryophyta</taxon>
        <taxon>Tracheophyta</taxon>
        <taxon>Spermatophyta</taxon>
        <taxon>Magnoliopsida</taxon>
        <taxon>eudicotyledons</taxon>
        <taxon>Gunneridae</taxon>
        <taxon>Pentapetalae</taxon>
        <taxon>asterids</taxon>
        <taxon>campanulids</taxon>
        <taxon>Aquifoliales</taxon>
        <taxon>Aquifoliaceae</taxon>
        <taxon>Ilex</taxon>
    </lineage>
</organism>
<evidence type="ECO:0000313" key="1">
    <source>
        <dbReference type="EMBL" id="CAK9154842.1"/>
    </source>
</evidence>
<proteinExistence type="predicted"/>
<dbReference type="AlphaFoldDB" id="A0ABC8SJT6"/>
<protein>
    <recommendedName>
        <fullName evidence="3">RNase H type-1 domain-containing protein</fullName>
    </recommendedName>
</protein>